<feature type="domain" description="Smf/DprA SLOG" evidence="1">
    <location>
        <begin position="47"/>
        <end position="244"/>
    </location>
</feature>
<dbReference type="EMBL" id="CP033058">
    <property type="protein sequence ID" value="AZZ65283.1"/>
    <property type="molecule type" value="Genomic_DNA"/>
</dbReference>
<dbReference type="Pfam" id="PF02481">
    <property type="entry name" value="DNA_processg_A"/>
    <property type="match status" value="1"/>
</dbReference>
<gene>
    <name evidence="2" type="ORF">DMC14_000490</name>
</gene>
<dbReference type="OrthoDB" id="9785707at2"/>
<dbReference type="GO" id="GO:0009294">
    <property type="term" value="P:DNA-mediated transformation"/>
    <property type="evidence" value="ECO:0007669"/>
    <property type="project" value="InterPro"/>
</dbReference>
<protein>
    <submittedName>
        <fullName evidence="2">DNA processing protein, SMF family</fullName>
    </submittedName>
</protein>
<keyword evidence="3" id="KW-1185">Reference proteome</keyword>
<dbReference type="KEGG" id="mphc:DMC14_000490"/>
<organism evidence="2 3">
    <name type="scientific">Metamycoplasma phocicerebrale</name>
    <dbReference type="NCBI Taxonomy" id="142649"/>
    <lineage>
        <taxon>Bacteria</taxon>
        <taxon>Bacillati</taxon>
        <taxon>Mycoplasmatota</taxon>
        <taxon>Mycoplasmoidales</taxon>
        <taxon>Metamycoplasmataceae</taxon>
        <taxon>Metamycoplasma</taxon>
    </lineage>
</organism>
<evidence type="ECO:0000259" key="1">
    <source>
        <dbReference type="Pfam" id="PF02481"/>
    </source>
</evidence>
<evidence type="ECO:0000313" key="2">
    <source>
        <dbReference type="EMBL" id="AZZ65283.1"/>
    </source>
</evidence>
<dbReference type="Proteomes" id="UP000256585">
    <property type="component" value="Chromosome"/>
</dbReference>
<dbReference type="InterPro" id="IPR057666">
    <property type="entry name" value="DrpA_SLOG"/>
</dbReference>
<accession>A0A3T0TTC0</accession>
<proteinExistence type="predicted"/>
<reference evidence="2" key="1">
    <citation type="submission" date="2019-03" db="EMBL/GenBank/DDBJ databases">
        <title>Draft Sequence and Annotation of the Mycoplasma phocicerebrale Strain 1049T Genome.</title>
        <authorList>
            <person name="Frasca S.Jr."/>
            <person name="Kutish G.F."/>
            <person name="Castellanos Gell J."/>
            <person name="Michaels D.L."/>
            <person name="Brown D.R."/>
        </authorList>
    </citation>
    <scope>NUCLEOTIDE SEQUENCE</scope>
    <source>
        <strain evidence="2">1049</strain>
    </source>
</reference>
<sequence length="247" mass="29204">MNELLLYFNYKYKGDWNKIYNAIKQKEQIKEEDYKNFINQINTNNEKYITILDSDYPQKLLANRKPPFVLHYKGNLEILTKAKKIVYLTGSYETLNINKYVNKISRDFETTFINLYWNGLEQSILKQLLNKQVKVIVILPCGINWAIKNLNLNYYLDENCLFLSEYPNEYHITKIAYSARSRINAGLCHKMILLSSLEYKYNNIINEFLDQGKDIQCLLFKDHLENDQNIDLINQGAELVSENKPIC</sequence>
<evidence type="ECO:0000313" key="3">
    <source>
        <dbReference type="Proteomes" id="UP000256585"/>
    </source>
</evidence>
<name>A0A3T0TTC0_9BACT</name>
<dbReference type="AlphaFoldDB" id="A0A3T0TTC0"/>
<dbReference type="Gene3D" id="3.40.50.450">
    <property type="match status" value="1"/>
</dbReference>
<dbReference type="RefSeq" id="WP_116171898.1">
    <property type="nucleotide sequence ID" value="NZ_CP033058.2"/>
</dbReference>